<dbReference type="STRING" id="1121409.SAMN02745124_02123"/>
<dbReference type="GO" id="GO:0016787">
    <property type="term" value="F:hydrolase activity"/>
    <property type="evidence" value="ECO:0007669"/>
    <property type="project" value="UniProtKB-KW"/>
</dbReference>
<evidence type="ECO:0000313" key="5">
    <source>
        <dbReference type="EMBL" id="SHH83357.1"/>
    </source>
</evidence>
<dbReference type="Pfam" id="PF01019">
    <property type="entry name" value="G_glu_transpept"/>
    <property type="match status" value="2"/>
</dbReference>
<dbReference type="PANTHER" id="PTHR43199:SF1">
    <property type="entry name" value="GLUTATHIONE HYDROLASE PROENZYME"/>
    <property type="match status" value="1"/>
</dbReference>
<evidence type="ECO:0000256" key="2">
    <source>
        <dbReference type="ARBA" id="ARBA00022679"/>
    </source>
</evidence>
<dbReference type="Gene3D" id="3.60.20.40">
    <property type="match status" value="1"/>
</dbReference>
<dbReference type="PANTHER" id="PTHR43199">
    <property type="entry name" value="GLUTATHIONE HYDROLASE"/>
    <property type="match status" value="1"/>
</dbReference>
<keyword evidence="3 5" id="KW-0378">Hydrolase</keyword>
<dbReference type="InterPro" id="IPR029055">
    <property type="entry name" value="Ntn_hydrolases_N"/>
</dbReference>
<dbReference type="EMBL" id="FQXS01000011">
    <property type="protein sequence ID" value="SHH83357.1"/>
    <property type="molecule type" value="Genomic_DNA"/>
</dbReference>
<dbReference type="OrthoDB" id="5297205at2"/>
<name>A0A1M5W7A0_9BACT</name>
<protein>
    <submittedName>
        <fullName evidence="5">Gamma-glutamyltranspeptidase / glutathione hydrolase</fullName>
    </submittedName>
</protein>
<dbReference type="AlphaFoldDB" id="A0A1M5W7A0"/>
<organism evidence="5 6">
    <name type="scientific">Desulfofustis glycolicus DSM 9705</name>
    <dbReference type="NCBI Taxonomy" id="1121409"/>
    <lineage>
        <taxon>Bacteria</taxon>
        <taxon>Pseudomonadati</taxon>
        <taxon>Thermodesulfobacteriota</taxon>
        <taxon>Desulfobulbia</taxon>
        <taxon>Desulfobulbales</taxon>
        <taxon>Desulfocapsaceae</taxon>
        <taxon>Desulfofustis</taxon>
    </lineage>
</organism>
<keyword evidence="2" id="KW-0808">Transferase</keyword>
<keyword evidence="4" id="KW-0865">Zymogen</keyword>
<accession>A0A1M5W7A0</accession>
<evidence type="ECO:0000256" key="4">
    <source>
        <dbReference type="ARBA" id="ARBA00023145"/>
    </source>
</evidence>
<evidence type="ECO:0000313" key="6">
    <source>
        <dbReference type="Proteomes" id="UP000184139"/>
    </source>
</evidence>
<reference evidence="5 6" key="1">
    <citation type="submission" date="2016-11" db="EMBL/GenBank/DDBJ databases">
        <authorList>
            <person name="Jaros S."/>
            <person name="Januszkiewicz K."/>
            <person name="Wedrychowicz H."/>
        </authorList>
    </citation>
    <scope>NUCLEOTIDE SEQUENCE [LARGE SCALE GENOMIC DNA]</scope>
    <source>
        <strain evidence="5 6">DSM 9705</strain>
    </source>
</reference>
<comment type="similarity">
    <text evidence="1">Belongs to the gamma-glutamyltransferase family.</text>
</comment>
<evidence type="ECO:0000256" key="1">
    <source>
        <dbReference type="ARBA" id="ARBA00009381"/>
    </source>
</evidence>
<dbReference type="GO" id="GO:0016740">
    <property type="term" value="F:transferase activity"/>
    <property type="evidence" value="ECO:0007669"/>
    <property type="project" value="UniProtKB-KW"/>
</dbReference>
<sequence>MRCGPKAVVASGHPLVSEAAAEILRAGGNAFDAVVAAGFVSAVVEPTLTSLGGGGLLVGHSEEFGQDLFFDFFVDTPGAGRRLPREYLDFTPVAVQFSDSSQEFIVGLGAVAVPGTLQGLLHIRQRLGRMPLVALVEPGKQAALGHEVNRQQAHFLSLLEPIMTRSAAGRALYAPDGVLLQAGDRLVNSEYAGFLERVAVEGGRGFYHGELAAAIDRDMETQGGLLTRQDLARYRVHERAPLRFPYRNHELVTAARPSLGGTLIGRSLAMLEQEAGADGDDDEAERLARLVDVQRRIDSLREETVIDDTARLSADGEAPLFSRGTTHISIADRWGNCASMTCSNGEGSGYFAPGSGVMLNNMMGEDDLHPGGFHVDPPGRRVLSMMSPSLLCRDGRVILVIGSGGSKRIRTALIRVICEVVDGRRSVAAAVCAPRLHWDGTVIQLEPGLAEPVVQCLAALAPLRVWSRQDVYFGGVHGVVPGCCGAGDPRRGGAVVEV</sequence>
<dbReference type="RefSeq" id="WP_073375860.1">
    <property type="nucleotide sequence ID" value="NZ_FQXS01000011.1"/>
</dbReference>
<dbReference type="Proteomes" id="UP000184139">
    <property type="component" value="Unassembled WGS sequence"/>
</dbReference>
<dbReference type="InterPro" id="IPR051792">
    <property type="entry name" value="GGT_bact"/>
</dbReference>
<keyword evidence="6" id="KW-1185">Reference proteome</keyword>
<evidence type="ECO:0000256" key="3">
    <source>
        <dbReference type="ARBA" id="ARBA00022801"/>
    </source>
</evidence>
<dbReference type="SUPFAM" id="SSF56235">
    <property type="entry name" value="N-terminal nucleophile aminohydrolases (Ntn hydrolases)"/>
    <property type="match status" value="1"/>
</dbReference>
<dbReference type="InterPro" id="IPR043137">
    <property type="entry name" value="GGT_ssub_C"/>
</dbReference>
<gene>
    <name evidence="5" type="ORF">SAMN02745124_02123</name>
</gene>
<dbReference type="PRINTS" id="PR01210">
    <property type="entry name" value="GGTRANSPTASE"/>
</dbReference>
<proteinExistence type="inferred from homology"/>